<keyword evidence="6" id="KW-0030">Aminoacyl-tRNA synthetase</keyword>
<keyword evidence="4" id="KW-0862">Zinc</keyword>
<evidence type="ECO:0000256" key="1">
    <source>
        <dbReference type="ARBA" id="ARBA00001947"/>
    </source>
</evidence>
<dbReference type="InterPro" id="IPR051335">
    <property type="entry name" value="Alanyl-tRNA_Editing_Enzymes"/>
</dbReference>
<evidence type="ECO:0000259" key="5">
    <source>
        <dbReference type="PROSITE" id="PS50860"/>
    </source>
</evidence>
<comment type="cofactor">
    <cofactor evidence="1">
        <name>Zn(2+)</name>
        <dbReference type="ChEBI" id="CHEBI:29105"/>
    </cofactor>
</comment>
<dbReference type="PANTHER" id="PTHR43462">
    <property type="entry name" value="ALANYL-TRNA EDITING PROTEIN"/>
    <property type="match status" value="1"/>
</dbReference>
<dbReference type="GO" id="GO:0002161">
    <property type="term" value="F:aminoacyl-tRNA deacylase activity"/>
    <property type="evidence" value="ECO:0007669"/>
    <property type="project" value="UniProtKB-ARBA"/>
</dbReference>
<dbReference type="GO" id="GO:0005524">
    <property type="term" value="F:ATP binding"/>
    <property type="evidence" value="ECO:0007669"/>
    <property type="project" value="InterPro"/>
</dbReference>
<evidence type="ECO:0000256" key="3">
    <source>
        <dbReference type="ARBA" id="ARBA00022723"/>
    </source>
</evidence>
<dbReference type="GO" id="GO:0004813">
    <property type="term" value="F:alanine-tRNA ligase activity"/>
    <property type="evidence" value="ECO:0007669"/>
    <property type="project" value="InterPro"/>
</dbReference>
<dbReference type="EMBL" id="CP009933">
    <property type="protein sequence ID" value="AKA68979.1"/>
    <property type="molecule type" value="Genomic_DNA"/>
</dbReference>
<dbReference type="SMART" id="SM00863">
    <property type="entry name" value="tRNA_SAD"/>
    <property type="match status" value="1"/>
</dbReference>
<evidence type="ECO:0000313" key="7">
    <source>
        <dbReference type="Proteomes" id="UP000033115"/>
    </source>
</evidence>
<dbReference type="Proteomes" id="UP000033115">
    <property type="component" value="Chromosome"/>
</dbReference>
<dbReference type="InterPro" id="IPR018164">
    <property type="entry name" value="Ala-tRNA-synth_IIc_N"/>
</dbReference>
<dbReference type="Gene3D" id="3.30.980.10">
    <property type="entry name" value="Threonyl-trna Synthetase, Chain A, domain 2"/>
    <property type="match status" value="1"/>
</dbReference>
<dbReference type="GO" id="GO:0005737">
    <property type="term" value="C:cytoplasm"/>
    <property type="evidence" value="ECO:0007669"/>
    <property type="project" value="UniProtKB-SubCell"/>
</dbReference>
<dbReference type="SUPFAM" id="SSF55186">
    <property type="entry name" value="ThrRS/AlaRS common domain"/>
    <property type="match status" value="1"/>
</dbReference>
<dbReference type="GO" id="GO:0006419">
    <property type="term" value="P:alanyl-tRNA aminoacylation"/>
    <property type="evidence" value="ECO:0007669"/>
    <property type="project" value="InterPro"/>
</dbReference>
<keyword evidence="6" id="KW-0436">Ligase</keyword>
<dbReference type="GO" id="GO:0003676">
    <property type="term" value="F:nucleic acid binding"/>
    <property type="evidence" value="ECO:0007669"/>
    <property type="project" value="InterPro"/>
</dbReference>
<proteinExistence type="predicted"/>
<dbReference type="InterPro" id="IPR009000">
    <property type="entry name" value="Transl_B-barrel_sf"/>
</dbReference>
<dbReference type="SUPFAM" id="SSF50447">
    <property type="entry name" value="Translation proteins"/>
    <property type="match status" value="1"/>
</dbReference>
<dbReference type="InterPro" id="IPR018163">
    <property type="entry name" value="Thr/Ala-tRNA-synth_IIc_edit"/>
</dbReference>
<dbReference type="STRING" id="1548.CSCA_1854"/>
<evidence type="ECO:0000313" key="6">
    <source>
        <dbReference type="EMBL" id="AKA68979.1"/>
    </source>
</evidence>
<gene>
    <name evidence="6" type="ORF">CSCA_1854</name>
</gene>
<keyword evidence="3" id="KW-0479">Metal-binding</keyword>
<dbReference type="AlphaFoldDB" id="A0A0E3JNA4"/>
<protein>
    <submittedName>
        <fullName evidence="6">Threonyl/alanyl tRNA synthetase SAD</fullName>
    </submittedName>
</protein>
<dbReference type="PANTHER" id="PTHR43462:SF1">
    <property type="entry name" value="ALANYL-TRNA EDITING PROTEIN AARSD1"/>
    <property type="match status" value="1"/>
</dbReference>
<evidence type="ECO:0000256" key="2">
    <source>
        <dbReference type="ARBA" id="ARBA00004496"/>
    </source>
</evidence>
<sequence length="238" mass="27355">MTELIFQKDSYIKEFECKVIGTDEAENAVILDRTAFYIGGGGQPCDIGVLETAEDKYVVKKVKKKGNDVYHYIDGKLPEVNEMCTGKIDWEHRYKLMRTHTAMHILCGVVWRDYKAQVTGGDMDCLKGRMDFEFENFDKELVEEIEEKVNKEVQCKRELKVNILEREEAFKIPDLIRTKINLLPEGIKQIRTVEIEGLDLQADGGTHVKNTSEVGKIKIVDYKSKGKINKRIYVEIGD</sequence>
<dbReference type="PROSITE" id="PS50860">
    <property type="entry name" value="AA_TRNA_LIGASE_II_ALA"/>
    <property type="match status" value="1"/>
</dbReference>
<dbReference type="InterPro" id="IPR012947">
    <property type="entry name" value="tRNA_SAD"/>
</dbReference>
<keyword evidence="7" id="KW-1185">Reference proteome</keyword>
<name>A0A0E3JNA4_CLOSL</name>
<accession>A0A0E3JNA4</accession>
<dbReference type="InterPro" id="IPR018165">
    <property type="entry name" value="Ala-tRNA-synth_IIc_core"/>
</dbReference>
<dbReference type="RefSeq" id="WP_029161835.1">
    <property type="nucleotide sequence ID" value="NZ_CP009933.1"/>
</dbReference>
<evidence type="ECO:0000256" key="4">
    <source>
        <dbReference type="ARBA" id="ARBA00022833"/>
    </source>
</evidence>
<feature type="domain" description="Alanyl-transfer RNA synthetases family profile" evidence="5">
    <location>
        <begin position="1"/>
        <end position="238"/>
    </location>
</feature>
<dbReference type="KEGG" id="csq:CSCA_1854"/>
<comment type="subcellular location">
    <subcellularLocation>
        <location evidence="2">Cytoplasm</location>
    </subcellularLocation>
</comment>
<dbReference type="Gene3D" id="2.40.30.130">
    <property type="match status" value="1"/>
</dbReference>
<dbReference type="HOGENOM" id="CLU_004485_3_2_9"/>
<dbReference type="GO" id="GO:0046872">
    <property type="term" value="F:metal ion binding"/>
    <property type="evidence" value="ECO:0007669"/>
    <property type="project" value="UniProtKB-KW"/>
</dbReference>
<dbReference type="Pfam" id="PF07973">
    <property type="entry name" value="tRNA_SAD"/>
    <property type="match status" value="1"/>
</dbReference>
<organism evidence="6 7">
    <name type="scientific">Clostridium scatologenes</name>
    <dbReference type="NCBI Taxonomy" id="1548"/>
    <lineage>
        <taxon>Bacteria</taxon>
        <taxon>Bacillati</taxon>
        <taxon>Bacillota</taxon>
        <taxon>Clostridia</taxon>
        <taxon>Eubacteriales</taxon>
        <taxon>Clostridiaceae</taxon>
        <taxon>Clostridium</taxon>
    </lineage>
</organism>
<reference evidence="6 7" key="1">
    <citation type="journal article" date="2015" name="J. Biotechnol.">
        <title>Complete genome sequence of a malodorant-producing acetogen, Clostridium scatologenes ATCC 25775(T).</title>
        <authorList>
            <person name="Zhu Z."/>
            <person name="Guo T."/>
            <person name="Zheng H."/>
            <person name="Song T."/>
            <person name="Ouyang P."/>
            <person name="Xie J."/>
        </authorList>
    </citation>
    <scope>NUCLEOTIDE SEQUENCE [LARGE SCALE GENOMIC DNA]</scope>
    <source>
        <strain evidence="6 7">ATCC 25775</strain>
    </source>
</reference>
<dbReference type="Pfam" id="PF01411">
    <property type="entry name" value="tRNA-synt_2c"/>
    <property type="match status" value="1"/>
</dbReference>